<protein>
    <submittedName>
        <fullName evidence="1">Uncharacterized protein</fullName>
    </submittedName>
</protein>
<accession>A0ABX1Z4K8</accession>
<evidence type="ECO:0000313" key="2">
    <source>
        <dbReference type="Proteomes" id="UP000658690"/>
    </source>
</evidence>
<name>A0ABX1Z4K8_9BACL</name>
<dbReference type="EMBL" id="WHOC01000107">
    <property type="protein sequence ID" value="NOU88315.1"/>
    <property type="molecule type" value="Genomic_DNA"/>
</dbReference>
<organism evidence="1 2">
    <name type="scientific">Paenibacillus germinis</name>
    <dbReference type="NCBI Taxonomy" id="2654979"/>
    <lineage>
        <taxon>Bacteria</taxon>
        <taxon>Bacillati</taxon>
        <taxon>Bacillota</taxon>
        <taxon>Bacilli</taxon>
        <taxon>Bacillales</taxon>
        <taxon>Paenibacillaceae</taxon>
        <taxon>Paenibacillus</taxon>
    </lineage>
</organism>
<evidence type="ECO:0000313" key="1">
    <source>
        <dbReference type="EMBL" id="NOU88315.1"/>
    </source>
</evidence>
<keyword evidence="2" id="KW-1185">Reference proteome</keyword>
<gene>
    <name evidence="1" type="ORF">GC102_21495</name>
</gene>
<comment type="caution">
    <text evidence="1">The sequence shown here is derived from an EMBL/GenBank/DDBJ whole genome shotgun (WGS) entry which is preliminary data.</text>
</comment>
<sequence length="65" mass="7178">MKLKTVALLKILLVVILITASMGWVRESDRVEATGMDYYVSLTGDDNNGTGTINAHLRRLVKQGM</sequence>
<reference evidence="1 2" key="1">
    <citation type="submission" date="2019-10" db="EMBL/GenBank/DDBJ databases">
        <title>Description of Paenibacillus choica sp. nov.</title>
        <authorList>
            <person name="Carlier A."/>
            <person name="Qi S."/>
        </authorList>
    </citation>
    <scope>NUCLEOTIDE SEQUENCE [LARGE SCALE GENOMIC DNA]</scope>
    <source>
        <strain evidence="1 2">LMG 31460</strain>
    </source>
</reference>
<proteinExistence type="predicted"/>
<dbReference type="RefSeq" id="WP_171691334.1">
    <property type="nucleotide sequence ID" value="NZ_WHOC01000107.1"/>
</dbReference>
<dbReference type="Proteomes" id="UP000658690">
    <property type="component" value="Unassembled WGS sequence"/>
</dbReference>